<accession>A0ABT8E3C1</accession>
<gene>
    <name evidence="1" type="ORF">QYF49_05140</name>
</gene>
<reference evidence="1" key="1">
    <citation type="submission" date="2023-06" db="EMBL/GenBank/DDBJ databases">
        <title>Draft Genome Sequences of Representative Paenibacillus Polymyxa, Bacillus cereus, Fictibacillus sp., and Brevibacillus agri Strains Isolated from Amazonian Dark Earth.</title>
        <authorList>
            <person name="Pellegrinetti T.A."/>
            <person name="Cunha I.C.M."/>
            <person name="Chaves M.G."/>
            <person name="Freitas A.S."/>
            <person name="Silva A.V.R."/>
            <person name="Tsai S.M."/>
            <person name="Mendes L.W."/>
        </authorList>
    </citation>
    <scope>NUCLEOTIDE SEQUENCE</scope>
    <source>
        <strain evidence="1">CENA-BCM004</strain>
    </source>
</reference>
<name>A0ABT8E3C1_9BACL</name>
<keyword evidence="2" id="KW-1185">Reference proteome</keyword>
<evidence type="ECO:0000313" key="1">
    <source>
        <dbReference type="EMBL" id="MDN4072414.1"/>
    </source>
</evidence>
<dbReference type="EMBL" id="JAUHLN010000001">
    <property type="protein sequence ID" value="MDN4072414.1"/>
    <property type="molecule type" value="Genomic_DNA"/>
</dbReference>
<dbReference type="Proteomes" id="UP001168694">
    <property type="component" value="Unassembled WGS sequence"/>
</dbReference>
<dbReference type="RefSeq" id="WP_290398531.1">
    <property type="nucleotide sequence ID" value="NZ_JAUHLN010000001.1"/>
</dbReference>
<sequence length="140" mass="16361">MIRWLKRKKFISNAYISPNDRNPIDSRSSAAARLEPKSISPDKEVEHYNSRLLQFGIDICQMPRWTPPTKNTRKEAFIIASYIANDIELRSFFLNKRSLPTSQLLKKFQKKSITRYAPYIIATALIVIEDYHNLKGYLPE</sequence>
<proteinExistence type="predicted"/>
<evidence type="ECO:0000313" key="2">
    <source>
        <dbReference type="Proteomes" id="UP001168694"/>
    </source>
</evidence>
<comment type="caution">
    <text evidence="1">The sequence shown here is derived from an EMBL/GenBank/DDBJ whole genome shotgun (WGS) entry which is preliminary data.</text>
</comment>
<protein>
    <submittedName>
        <fullName evidence="1">Uncharacterized protein</fullName>
    </submittedName>
</protein>
<organism evidence="1 2">
    <name type="scientific">Fictibacillus terranigra</name>
    <dbReference type="NCBI Taxonomy" id="3058424"/>
    <lineage>
        <taxon>Bacteria</taxon>
        <taxon>Bacillati</taxon>
        <taxon>Bacillota</taxon>
        <taxon>Bacilli</taxon>
        <taxon>Bacillales</taxon>
        <taxon>Fictibacillaceae</taxon>
        <taxon>Fictibacillus</taxon>
    </lineage>
</organism>